<dbReference type="InterPro" id="IPR003594">
    <property type="entry name" value="HATPase_dom"/>
</dbReference>
<dbReference type="RefSeq" id="WP_201683077.1">
    <property type="nucleotide sequence ID" value="NZ_JAEQNA010000001.1"/>
</dbReference>
<keyword evidence="13" id="KW-1185">Reference proteome</keyword>
<keyword evidence="6" id="KW-0418">Kinase</keyword>
<dbReference type="GO" id="GO:0000155">
    <property type="term" value="F:phosphorelay sensor kinase activity"/>
    <property type="evidence" value="ECO:0007669"/>
    <property type="project" value="InterPro"/>
</dbReference>
<sequence>MRTPEVPSALDPISAQATALYDLLPTGICVVDDEGRVLAANTIYCDMLGYPREELIGTPVARITSADDIGRDDRMRHDLLHGALREYRVEKRYRHKQGHTIWVRVDARRGGVLPDGRPYAVGTINPIEDLKQTERELDLTRAHVNAVFEQSTIGVAETDLSGRLLAVNDRYCELMQRPREELIGVRMDQFTHPEDLEANLPLFERLVPGDQLAMDKRYVRPDGSHIWAKVAICPIRGSRGEPTQALLACLFEITARKRLEENLREADRRKDEFLAMLAHELRNPLAPIAAAAGLLKDPGLPADKLARISDVLARQARHMAGLLDDLLDVSRVTRGLVELDRSPVDLRTTVAEAIEQVRPLMEARRHAFELQVGPRAPVVTGDAKRLVQVVANLLSNAAKYTPPPGRILLSLQVDGRDAIIRVADNGIGMTPELAAQAFELFTQGKRPVDRSQGGLGIGLPLVRKLVELHGGQVRADSPGEGQGCEFTVVLPLAMQAHAAGTPAEGDALGHAARRPLRALVVDDNADAAAMLGLLLESLGHQVTVANDGDAALVAAREQRPDVCLLDIGMPGMDGNTLAARLRRMPETAEAVLIAVTGYGQEQDRREAAAAGFDHHFVKPIAMEPLIDVLSSLPAVQARLEI</sequence>
<proteinExistence type="predicted"/>
<evidence type="ECO:0000256" key="6">
    <source>
        <dbReference type="ARBA" id="ARBA00022777"/>
    </source>
</evidence>
<dbReference type="InterPro" id="IPR000014">
    <property type="entry name" value="PAS"/>
</dbReference>
<evidence type="ECO:0000256" key="7">
    <source>
        <dbReference type="PROSITE-ProRule" id="PRU00169"/>
    </source>
</evidence>
<dbReference type="InterPro" id="IPR035965">
    <property type="entry name" value="PAS-like_dom_sf"/>
</dbReference>
<dbReference type="SMART" id="SM00091">
    <property type="entry name" value="PAS"/>
    <property type="match status" value="2"/>
</dbReference>
<evidence type="ECO:0000256" key="3">
    <source>
        <dbReference type="ARBA" id="ARBA00012438"/>
    </source>
</evidence>
<dbReference type="Gene3D" id="3.30.565.10">
    <property type="entry name" value="Histidine kinase-like ATPase, C-terminal domain"/>
    <property type="match status" value="1"/>
</dbReference>
<evidence type="ECO:0000259" key="11">
    <source>
        <dbReference type="PROSITE" id="PS50113"/>
    </source>
</evidence>
<dbReference type="GO" id="GO:0005886">
    <property type="term" value="C:plasma membrane"/>
    <property type="evidence" value="ECO:0007669"/>
    <property type="project" value="UniProtKB-SubCell"/>
</dbReference>
<dbReference type="InterPro" id="IPR004358">
    <property type="entry name" value="Sig_transdc_His_kin-like_C"/>
</dbReference>
<dbReference type="Pfam" id="PF00512">
    <property type="entry name" value="HisKA"/>
    <property type="match status" value="1"/>
</dbReference>
<feature type="domain" description="Response regulatory" evidence="9">
    <location>
        <begin position="517"/>
        <end position="633"/>
    </location>
</feature>
<dbReference type="PANTHER" id="PTHR43547:SF2">
    <property type="entry name" value="HYBRID SIGNAL TRANSDUCTION HISTIDINE KINASE C"/>
    <property type="match status" value="1"/>
</dbReference>
<dbReference type="SUPFAM" id="SSF55785">
    <property type="entry name" value="PYP-like sensor domain (PAS domain)"/>
    <property type="match status" value="2"/>
</dbReference>
<evidence type="ECO:0000313" key="12">
    <source>
        <dbReference type="EMBL" id="MBL0420086.1"/>
    </source>
</evidence>
<dbReference type="InterPro" id="IPR001789">
    <property type="entry name" value="Sig_transdc_resp-reg_receiver"/>
</dbReference>
<dbReference type="PROSITE" id="PS50109">
    <property type="entry name" value="HIS_KIN"/>
    <property type="match status" value="1"/>
</dbReference>
<evidence type="ECO:0000259" key="9">
    <source>
        <dbReference type="PROSITE" id="PS50110"/>
    </source>
</evidence>
<dbReference type="InterPro" id="IPR005467">
    <property type="entry name" value="His_kinase_dom"/>
</dbReference>
<dbReference type="AlphaFoldDB" id="A0A936ZPI9"/>
<dbReference type="SUPFAM" id="SSF47384">
    <property type="entry name" value="Homodimeric domain of signal transducing histidine kinase"/>
    <property type="match status" value="1"/>
</dbReference>
<dbReference type="PROSITE" id="PS50112">
    <property type="entry name" value="PAS"/>
    <property type="match status" value="2"/>
</dbReference>
<organism evidence="12 13">
    <name type="scientific">Ramlibacter aurantiacus</name>
    <dbReference type="NCBI Taxonomy" id="2801330"/>
    <lineage>
        <taxon>Bacteria</taxon>
        <taxon>Pseudomonadati</taxon>
        <taxon>Pseudomonadota</taxon>
        <taxon>Betaproteobacteria</taxon>
        <taxon>Burkholderiales</taxon>
        <taxon>Comamonadaceae</taxon>
        <taxon>Ramlibacter</taxon>
    </lineage>
</organism>
<dbReference type="SMART" id="SM00387">
    <property type="entry name" value="HATPase_c"/>
    <property type="match status" value="1"/>
</dbReference>
<evidence type="ECO:0000256" key="2">
    <source>
        <dbReference type="ARBA" id="ARBA00004429"/>
    </source>
</evidence>
<evidence type="ECO:0000256" key="5">
    <source>
        <dbReference type="ARBA" id="ARBA00022679"/>
    </source>
</evidence>
<comment type="catalytic activity">
    <reaction evidence="1">
        <text>ATP + protein L-histidine = ADP + protein N-phospho-L-histidine.</text>
        <dbReference type="EC" id="2.7.13.3"/>
    </reaction>
</comment>
<dbReference type="PROSITE" id="PS50113">
    <property type="entry name" value="PAC"/>
    <property type="match status" value="1"/>
</dbReference>
<evidence type="ECO:0000256" key="4">
    <source>
        <dbReference type="ARBA" id="ARBA00022553"/>
    </source>
</evidence>
<keyword evidence="5" id="KW-0808">Transferase</keyword>
<dbReference type="Gene3D" id="1.10.287.130">
    <property type="match status" value="1"/>
</dbReference>
<evidence type="ECO:0000259" key="8">
    <source>
        <dbReference type="PROSITE" id="PS50109"/>
    </source>
</evidence>
<dbReference type="PRINTS" id="PR00344">
    <property type="entry name" value="BCTRLSENSOR"/>
</dbReference>
<dbReference type="InterPro" id="IPR000700">
    <property type="entry name" value="PAS-assoc_C"/>
</dbReference>
<feature type="domain" description="PAS" evidence="10">
    <location>
        <begin position="140"/>
        <end position="210"/>
    </location>
</feature>
<dbReference type="InterPro" id="IPR013656">
    <property type="entry name" value="PAS_4"/>
</dbReference>
<evidence type="ECO:0000256" key="1">
    <source>
        <dbReference type="ARBA" id="ARBA00000085"/>
    </source>
</evidence>
<dbReference type="Gene3D" id="3.40.50.2300">
    <property type="match status" value="1"/>
</dbReference>
<feature type="domain" description="Histidine kinase" evidence="8">
    <location>
        <begin position="276"/>
        <end position="494"/>
    </location>
</feature>
<dbReference type="Pfam" id="PF00989">
    <property type="entry name" value="PAS"/>
    <property type="match status" value="1"/>
</dbReference>
<feature type="modified residue" description="4-aspartylphosphate" evidence="7">
    <location>
        <position position="566"/>
    </location>
</feature>
<dbReference type="EMBL" id="JAEQNA010000001">
    <property type="protein sequence ID" value="MBL0420086.1"/>
    <property type="molecule type" value="Genomic_DNA"/>
</dbReference>
<accession>A0A936ZPI9</accession>
<dbReference type="InterPro" id="IPR036890">
    <property type="entry name" value="HATPase_C_sf"/>
</dbReference>
<dbReference type="InterPro" id="IPR003661">
    <property type="entry name" value="HisK_dim/P_dom"/>
</dbReference>
<feature type="domain" description="PAC" evidence="11">
    <location>
        <begin position="212"/>
        <end position="265"/>
    </location>
</feature>
<dbReference type="CDD" id="cd00075">
    <property type="entry name" value="HATPase"/>
    <property type="match status" value="1"/>
</dbReference>
<dbReference type="SUPFAM" id="SSF52172">
    <property type="entry name" value="CheY-like"/>
    <property type="match status" value="1"/>
</dbReference>
<name>A0A936ZPI9_9BURK</name>
<dbReference type="NCBIfam" id="TIGR00229">
    <property type="entry name" value="sensory_box"/>
    <property type="match status" value="2"/>
</dbReference>
<dbReference type="Pfam" id="PF02518">
    <property type="entry name" value="HATPase_c"/>
    <property type="match status" value="1"/>
</dbReference>
<dbReference type="PROSITE" id="PS50110">
    <property type="entry name" value="RESPONSE_REGULATORY"/>
    <property type="match status" value="1"/>
</dbReference>
<reference evidence="12" key="1">
    <citation type="submission" date="2021-01" db="EMBL/GenBank/DDBJ databases">
        <title>Ramlibacter sp. strain AW1 16S ribosomal RNA gene Genome sequencing and assembly.</title>
        <authorList>
            <person name="Kang M."/>
        </authorList>
    </citation>
    <scope>NUCLEOTIDE SEQUENCE</scope>
    <source>
        <strain evidence="12">AW1</strain>
    </source>
</reference>
<dbReference type="SMART" id="SM00448">
    <property type="entry name" value="REC"/>
    <property type="match status" value="1"/>
</dbReference>
<dbReference type="Gene3D" id="3.30.450.20">
    <property type="entry name" value="PAS domain"/>
    <property type="match status" value="2"/>
</dbReference>
<feature type="domain" description="PAS" evidence="10">
    <location>
        <begin position="13"/>
        <end position="83"/>
    </location>
</feature>
<dbReference type="FunFam" id="3.30.565.10:FF:000006">
    <property type="entry name" value="Sensor histidine kinase WalK"/>
    <property type="match status" value="1"/>
</dbReference>
<dbReference type="EC" id="2.7.13.3" evidence="3"/>
<dbReference type="InterPro" id="IPR011006">
    <property type="entry name" value="CheY-like_superfamily"/>
</dbReference>
<dbReference type="SMART" id="SM00388">
    <property type="entry name" value="HisKA"/>
    <property type="match status" value="1"/>
</dbReference>
<dbReference type="InterPro" id="IPR036097">
    <property type="entry name" value="HisK_dim/P_sf"/>
</dbReference>
<dbReference type="Proteomes" id="UP000613011">
    <property type="component" value="Unassembled WGS sequence"/>
</dbReference>
<keyword evidence="4 7" id="KW-0597">Phosphoprotein</keyword>
<evidence type="ECO:0000313" key="13">
    <source>
        <dbReference type="Proteomes" id="UP000613011"/>
    </source>
</evidence>
<dbReference type="PANTHER" id="PTHR43547">
    <property type="entry name" value="TWO-COMPONENT HISTIDINE KINASE"/>
    <property type="match status" value="1"/>
</dbReference>
<dbReference type="SUPFAM" id="SSF55874">
    <property type="entry name" value="ATPase domain of HSP90 chaperone/DNA topoisomerase II/histidine kinase"/>
    <property type="match status" value="1"/>
</dbReference>
<dbReference type="Pfam" id="PF08448">
    <property type="entry name" value="PAS_4"/>
    <property type="match status" value="1"/>
</dbReference>
<evidence type="ECO:0000259" key="10">
    <source>
        <dbReference type="PROSITE" id="PS50112"/>
    </source>
</evidence>
<gene>
    <name evidence="12" type="ORF">JI739_06965</name>
</gene>
<comment type="subcellular location">
    <subcellularLocation>
        <location evidence="2">Cell inner membrane</location>
        <topology evidence="2">Multi-pass membrane protein</topology>
    </subcellularLocation>
</comment>
<dbReference type="CDD" id="cd17580">
    <property type="entry name" value="REC_2_DhkD-like"/>
    <property type="match status" value="1"/>
</dbReference>
<comment type="caution">
    <text evidence="12">The sequence shown here is derived from an EMBL/GenBank/DDBJ whole genome shotgun (WGS) entry which is preliminary data.</text>
</comment>
<protein>
    <recommendedName>
        <fullName evidence="3">histidine kinase</fullName>
        <ecNumber evidence="3">2.7.13.3</ecNumber>
    </recommendedName>
</protein>
<dbReference type="GO" id="GO:0006355">
    <property type="term" value="P:regulation of DNA-templated transcription"/>
    <property type="evidence" value="ECO:0007669"/>
    <property type="project" value="InterPro"/>
</dbReference>
<dbReference type="Pfam" id="PF00072">
    <property type="entry name" value="Response_reg"/>
    <property type="match status" value="1"/>
</dbReference>
<dbReference type="CDD" id="cd00082">
    <property type="entry name" value="HisKA"/>
    <property type="match status" value="1"/>
</dbReference>
<dbReference type="InterPro" id="IPR013767">
    <property type="entry name" value="PAS_fold"/>
</dbReference>
<dbReference type="CDD" id="cd00130">
    <property type="entry name" value="PAS"/>
    <property type="match status" value="2"/>
</dbReference>